<gene>
    <name evidence="2" type="ORF">Afil01_31310</name>
</gene>
<dbReference type="InterPro" id="IPR036390">
    <property type="entry name" value="WH_DNA-bd_sf"/>
</dbReference>
<feature type="region of interest" description="Disordered" evidence="1">
    <location>
        <begin position="54"/>
        <end position="84"/>
    </location>
</feature>
<evidence type="ECO:0000313" key="2">
    <source>
        <dbReference type="EMBL" id="GLZ78324.1"/>
    </source>
</evidence>
<dbReference type="EMBL" id="BSTX01000002">
    <property type="protein sequence ID" value="GLZ78324.1"/>
    <property type="molecule type" value="Genomic_DNA"/>
</dbReference>
<evidence type="ECO:0000256" key="1">
    <source>
        <dbReference type="SAM" id="MobiDB-lite"/>
    </source>
</evidence>
<dbReference type="SUPFAM" id="SSF46785">
    <property type="entry name" value="Winged helix' DNA-binding domain"/>
    <property type="match status" value="1"/>
</dbReference>
<proteinExistence type="predicted"/>
<dbReference type="AlphaFoldDB" id="A0A9W6SM55"/>
<dbReference type="Gene3D" id="1.10.10.10">
    <property type="entry name" value="Winged helix-like DNA-binding domain superfamily/Winged helix DNA-binding domain"/>
    <property type="match status" value="1"/>
</dbReference>
<keyword evidence="3" id="KW-1185">Reference proteome</keyword>
<evidence type="ECO:0000313" key="3">
    <source>
        <dbReference type="Proteomes" id="UP001165079"/>
    </source>
</evidence>
<organism evidence="2 3">
    <name type="scientific">Actinorhabdospora filicis</name>
    <dbReference type="NCBI Taxonomy" id="1785913"/>
    <lineage>
        <taxon>Bacteria</taxon>
        <taxon>Bacillati</taxon>
        <taxon>Actinomycetota</taxon>
        <taxon>Actinomycetes</taxon>
        <taxon>Micromonosporales</taxon>
        <taxon>Micromonosporaceae</taxon>
        <taxon>Actinorhabdospora</taxon>
    </lineage>
</organism>
<protein>
    <submittedName>
        <fullName evidence="2">Uncharacterized protein</fullName>
    </submittedName>
</protein>
<name>A0A9W6SM55_9ACTN</name>
<reference evidence="2" key="1">
    <citation type="submission" date="2023-03" db="EMBL/GenBank/DDBJ databases">
        <title>Actinorhabdospora filicis NBRC 111898.</title>
        <authorList>
            <person name="Ichikawa N."/>
            <person name="Sato H."/>
            <person name="Tonouchi N."/>
        </authorList>
    </citation>
    <scope>NUCLEOTIDE SEQUENCE</scope>
    <source>
        <strain evidence="2">NBRC 111898</strain>
    </source>
</reference>
<dbReference type="InterPro" id="IPR036388">
    <property type="entry name" value="WH-like_DNA-bd_sf"/>
</dbReference>
<comment type="caution">
    <text evidence="2">The sequence shown here is derived from an EMBL/GenBank/DDBJ whole genome shotgun (WGS) entry which is preliminary data.</text>
</comment>
<sequence length="153" mass="16133">MSPAASRVLHRLSATESVTARVIAADLMLARSTVAKALTVLESAGHAVRVRAGHTTGPDTWRRTNTPPPVSTGTAPAVPDTGSRQRLGRGELRAMVAACFAEHPGRAYTPGDIARILDRSAGAVANAIQRLVAQELLTPAGIRPRRYRANPDA</sequence>
<dbReference type="Proteomes" id="UP001165079">
    <property type="component" value="Unassembled WGS sequence"/>
</dbReference>
<accession>A0A9W6SM55</accession>